<reference evidence="1 2" key="1">
    <citation type="submission" date="2015-10" db="EMBL/GenBank/DDBJ databases">
        <title>The cercosporin biosynthetic gene cluster was horizontally transferred to several fungal lineages and shown to be expanded in Cercospora beticola based on microsynteny with recipient genomes.</title>
        <authorList>
            <person name="De Jonge R."/>
            <person name="Ebert M.K."/>
            <person name="Suttle J.C."/>
            <person name="Jurick Ii W.M."/>
            <person name="Secor G.A."/>
            <person name="Thomma B.P."/>
            <person name="Van De Peer Y."/>
            <person name="Bolton M.D."/>
        </authorList>
    </citation>
    <scope>NUCLEOTIDE SEQUENCE [LARGE SCALE GENOMIC DNA]</scope>
    <source>
        <strain evidence="1 2">09-40</strain>
    </source>
</reference>
<sequence>MHYSKSPPYSLRQKRSAGIDFCANSSFSEDSESLRRPRYRHAQSRPHYYDRSWRDILSQRPRFGGVSLCSRGRWRDISAQESSMARRITLGKCVSRSVPSRCGLAGMCTCFG</sequence>
<dbReference type="AlphaFoldDB" id="A0A2G5HDG8"/>
<proteinExistence type="predicted"/>
<dbReference type="EMBL" id="LKMD01000107">
    <property type="protein sequence ID" value="PIA90581.1"/>
    <property type="molecule type" value="Genomic_DNA"/>
</dbReference>
<evidence type="ECO:0000313" key="2">
    <source>
        <dbReference type="Proteomes" id="UP000230605"/>
    </source>
</evidence>
<organism evidence="1 2">
    <name type="scientific">Cercospora beticola</name>
    <name type="common">Sugarbeet leaf spot fungus</name>
    <dbReference type="NCBI Taxonomy" id="122368"/>
    <lineage>
        <taxon>Eukaryota</taxon>
        <taxon>Fungi</taxon>
        <taxon>Dikarya</taxon>
        <taxon>Ascomycota</taxon>
        <taxon>Pezizomycotina</taxon>
        <taxon>Dothideomycetes</taxon>
        <taxon>Dothideomycetidae</taxon>
        <taxon>Mycosphaerellales</taxon>
        <taxon>Mycosphaerellaceae</taxon>
        <taxon>Cercospora</taxon>
    </lineage>
</organism>
<comment type="caution">
    <text evidence="1">The sequence shown here is derived from an EMBL/GenBank/DDBJ whole genome shotgun (WGS) entry which is preliminary data.</text>
</comment>
<evidence type="ECO:0000313" key="1">
    <source>
        <dbReference type="EMBL" id="PIA90581.1"/>
    </source>
</evidence>
<protein>
    <submittedName>
        <fullName evidence="1">Uncharacterized protein</fullName>
    </submittedName>
</protein>
<accession>A0A2G5HDG8</accession>
<name>A0A2G5HDG8_CERBT</name>
<dbReference type="Proteomes" id="UP000230605">
    <property type="component" value="Chromosome 9"/>
</dbReference>
<gene>
    <name evidence="1" type="ORF">CB0940_11299</name>
</gene>